<dbReference type="EMBL" id="JAQJZJ010000001">
    <property type="protein sequence ID" value="MDA7085496.1"/>
    <property type="molecule type" value="Genomic_DNA"/>
</dbReference>
<evidence type="ECO:0000313" key="3">
    <source>
        <dbReference type="Proteomes" id="UP001212042"/>
    </source>
</evidence>
<evidence type="ECO:0000313" key="2">
    <source>
        <dbReference type="EMBL" id="MDA7085496.1"/>
    </source>
</evidence>
<reference evidence="2 3" key="1">
    <citation type="submission" date="2023-01" db="EMBL/GenBank/DDBJ databases">
        <title>Pseudomonas SA3-5T sp. nov., isolated from tidal flat sediment.</title>
        <authorList>
            <person name="Kim H.S."/>
            <person name="Kim J.-S."/>
            <person name="Suh M.K."/>
            <person name="Eom M.K."/>
            <person name="Lee J.-S."/>
        </authorList>
    </citation>
    <scope>NUCLEOTIDE SEQUENCE [LARGE SCALE GENOMIC DNA]</scope>
    <source>
        <strain evidence="2 3">SA3-5</strain>
    </source>
</reference>
<accession>A0ABT4XAS1</accession>
<proteinExistence type="predicted"/>
<comment type="caution">
    <text evidence="2">The sequence shown here is derived from an EMBL/GenBank/DDBJ whole genome shotgun (WGS) entry which is preliminary data.</text>
</comment>
<sequence>MSLLAGLIERVGVMPRPDPPAPSIEPPAADYATRRAPACSEPIARHAEPGPREEPRHFICTAATASLNWRQIRDQYINHLMNCRACHAPTNRYCASGADLRQHYEQTPMEHAQ</sequence>
<protein>
    <submittedName>
        <fullName evidence="2">Uncharacterized protein</fullName>
    </submittedName>
</protein>
<gene>
    <name evidence="2" type="ORF">PH586_03700</name>
</gene>
<name>A0ABT4XAS1_9PSED</name>
<evidence type="ECO:0000256" key="1">
    <source>
        <dbReference type="SAM" id="MobiDB-lite"/>
    </source>
</evidence>
<feature type="compositionally biased region" description="Pro residues" evidence="1">
    <location>
        <begin position="16"/>
        <end position="25"/>
    </location>
</feature>
<dbReference type="RefSeq" id="WP_271346402.1">
    <property type="nucleotide sequence ID" value="NZ_JAQJZJ010000001.1"/>
</dbReference>
<keyword evidence="3" id="KW-1185">Reference proteome</keyword>
<dbReference type="Proteomes" id="UP001212042">
    <property type="component" value="Unassembled WGS sequence"/>
</dbReference>
<feature type="region of interest" description="Disordered" evidence="1">
    <location>
        <begin position="12"/>
        <end position="36"/>
    </location>
</feature>
<organism evidence="2 3">
    <name type="scientific">Pseudomonas aestuarii</name>
    <dbReference type="NCBI Taxonomy" id="3018340"/>
    <lineage>
        <taxon>Bacteria</taxon>
        <taxon>Pseudomonadati</taxon>
        <taxon>Pseudomonadota</taxon>
        <taxon>Gammaproteobacteria</taxon>
        <taxon>Pseudomonadales</taxon>
        <taxon>Pseudomonadaceae</taxon>
        <taxon>Pseudomonas</taxon>
    </lineage>
</organism>